<reference evidence="1" key="1">
    <citation type="submission" date="2023-05" db="EMBL/GenBank/DDBJ databases">
        <authorList>
            <consortium name="ELIXIR-Norway"/>
        </authorList>
    </citation>
    <scope>NUCLEOTIDE SEQUENCE</scope>
</reference>
<sequence length="83" mass="10042">MNHRDDLQGYLLNLLLQSQSPSLKRPLQRRERRYPKGKRKLMLARMGITLQKMEMPKQTRHRKLKVLEMPSEVCAFLITVYFW</sequence>
<dbReference type="Proteomes" id="UP001162501">
    <property type="component" value="Chromosome 25"/>
</dbReference>
<organism evidence="1 2">
    <name type="scientific">Rangifer tarandus platyrhynchus</name>
    <name type="common">Svalbard reindeer</name>
    <dbReference type="NCBI Taxonomy" id="3082113"/>
    <lineage>
        <taxon>Eukaryota</taxon>
        <taxon>Metazoa</taxon>
        <taxon>Chordata</taxon>
        <taxon>Craniata</taxon>
        <taxon>Vertebrata</taxon>
        <taxon>Euteleostomi</taxon>
        <taxon>Mammalia</taxon>
        <taxon>Eutheria</taxon>
        <taxon>Laurasiatheria</taxon>
        <taxon>Artiodactyla</taxon>
        <taxon>Ruminantia</taxon>
        <taxon>Pecora</taxon>
        <taxon>Cervidae</taxon>
        <taxon>Odocoileinae</taxon>
        <taxon>Rangifer</taxon>
    </lineage>
</organism>
<evidence type="ECO:0000313" key="2">
    <source>
        <dbReference type="Proteomes" id="UP001162501"/>
    </source>
</evidence>
<proteinExistence type="predicted"/>
<accession>A0ACB0ETG4</accession>
<dbReference type="EMBL" id="OX596109">
    <property type="protein sequence ID" value="CAI9703311.1"/>
    <property type="molecule type" value="Genomic_DNA"/>
</dbReference>
<name>A0ACB0ETG4_RANTA</name>
<evidence type="ECO:0000313" key="1">
    <source>
        <dbReference type="EMBL" id="CAI9703311.1"/>
    </source>
</evidence>
<protein>
    <submittedName>
        <fullName evidence="1">Uncharacterized protein</fullName>
    </submittedName>
</protein>
<gene>
    <name evidence="1" type="ORF">MRATA1EN3_LOCUS14524</name>
</gene>